<gene>
    <name evidence="5" type="ORF">C1H70_16755</name>
</gene>
<dbReference type="PIRSF" id="PIRSF000097">
    <property type="entry name" value="AKR"/>
    <property type="match status" value="1"/>
</dbReference>
<feature type="site" description="Lowers pKa of active site Tyr" evidence="3">
    <location>
        <position position="88"/>
    </location>
</feature>
<dbReference type="PRINTS" id="PR00069">
    <property type="entry name" value="ALDKETRDTASE"/>
</dbReference>
<evidence type="ECO:0000256" key="1">
    <source>
        <dbReference type="PIRSR" id="PIRSR000097-1"/>
    </source>
</evidence>
<proteinExistence type="predicted"/>
<keyword evidence="6" id="KW-1185">Reference proteome</keyword>
<dbReference type="CDD" id="cd19138">
    <property type="entry name" value="AKR_YeaE"/>
    <property type="match status" value="1"/>
</dbReference>
<evidence type="ECO:0000256" key="2">
    <source>
        <dbReference type="PIRSR" id="PIRSR000097-2"/>
    </source>
</evidence>
<feature type="domain" description="NADP-dependent oxidoreductase" evidence="4">
    <location>
        <begin position="25"/>
        <end position="283"/>
    </location>
</feature>
<evidence type="ECO:0000259" key="4">
    <source>
        <dbReference type="Pfam" id="PF00248"/>
    </source>
</evidence>
<dbReference type="PANTHER" id="PTHR43638:SF3">
    <property type="entry name" value="ALDEHYDE REDUCTASE"/>
    <property type="match status" value="1"/>
</dbReference>
<dbReference type="InterPro" id="IPR020471">
    <property type="entry name" value="AKR"/>
</dbReference>
<dbReference type="GO" id="GO:0016491">
    <property type="term" value="F:oxidoreductase activity"/>
    <property type="evidence" value="ECO:0007669"/>
    <property type="project" value="InterPro"/>
</dbReference>
<dbReference type="Pfam" id="PF00248">
    <property type="entry name" value="Aldo_ket_red"/>
    <property type="match status" value="1"/>
</dbReference>
<dbReference type="PANTHER" id="PTHR43638">
    <property type="entry name" value="OXIDOREDUCTASE, ALDO/KETO REDUCTASE FAMILY PROTEIN"/>
    <property type="match status" value="1"/>
</dbReference>
<dbReference type="OrthoDB" id="9772407at2"/>
<feature type="active site" description="Proton donor" evidence="1">
    <location>
        <position position="63"/>
    </location>
</feature>
<evidence type="ECO:0000313" key="5">
    <source>
        <dbReference type="EMBL" id="PMR78397.1"/>
    </source>
</evidence>
<dbReference type="InterPro" id="IPR036812">
    <property type="entry name" value="NAD(P)_OxRdtase_dom_sf"/>
</dbReference>
<feature type="binding site" evidence="2">
    <location>
        <position position="121"/>
    </location>
    <ligand>
        <name>substrate</name>
    </ligand>
</feature>
<accession>A0A2N7UD99</accession>
<reference evidence="5 6" key="1">
    <citation type="submission" date="2018-01" db="EMBL/GenBank/DDBJ databases">
        <title>Halomonas endophytica sp. nov., isolated from storage liquid in the stems of Populus euphratica.</title>
        <authorList>
            <person name="Chen C."/>
        </authorList>
    </citation>
    <scope>NUCLEOTIDE SEQUENCE [LARGE SCALE GENOMIC DNA]</scope>
    <source>
        <strain evidence="5 6">BZ-SZ-XJ27</strain>
    </source>
</reference>
<dbReference type="AlphaFoldDB" id="A0A2N7UD99"/>
<comment type="caution">
    <text evidence="5">The sequence shown here is derived from an EMBL/GenBank/DDBJ whole genome shotgun (WGS) entry which is preliminary data.</text>
</comment>
<sequence length="296" mass="32099">MSRTSQPHVNLAAQGELASIDLPSIGQGTWYMGEGLAPRRDEVRALQAGLEHGLRLIDTAEMYADGGAEEVVGEALVGRRDEAFLVSKVYPWNAGRDDAIAACERSLARLGTDHLDLYLLHWPGNVPLAETLEAFERLQASGKIHRFGVSNFDIDEMAQLAEVPGGDACAVNQVLYHLGSRGIEHSLLPWQRARGIPTMAYCPLAQAGSLRRELLSHPEILDVASGLGITPTQLLLAWAIRPAEGRRDVIAIPKATQLEHVEQNASALTIHLDDQAIARLDAAFPAPSHKTPLDIV</sequence>
<dbReference type="InterPro" id="IPR023210">
    <property type="entry name" value="NADP_OxRdtase_dom"/>
</dbReference>
<evidence type="ECO:0000313" key="6">
    <source>
        <dbReference type="Proteomes" id="UP000235547"/>
    </source>
</evidence>
<protein>
    <recommendedName>
        <fullName evidence="4">NADP-dependent oxidoreductase domain-containing protein</fullName>
    </recommendedName>
</protein>
<dbReference type="Proteomes" id="UP000235547">
    <property type="component" value="Unassembled WGS sequence"/>
</dbReference>
<dbReference type="Gene3D" id="3.20.20.100">
    <property type="entry name" value="NADP-dependent oxidoreductase domain"/>
    <property type="match status" value="1"/>
</dbReference>
<organism evidence="5 6">
    <name type="scientific">Halomonas urumqiensis</name>
    <dbReference type="NCBI Taxonomy" id="1684789"/>
    <lineage>
        <taxon>Bacteria</taxon>
        <taxon>Pseudomonadati</taxon>
        <taxon>Pseudomonadota</taxon>
        <taxon>Gammaproteobacteria</taxon>
        <taxon>Oceanospirillales</taxon>
        <taxon>Halomonadaceae</taxon>
        <taxon>Halomonas</taxon>
    </lineage>
</organism>
<dbReference type="SUPFAM" id="SSF51430">
    <property type="entry name" value="NAD(P)-linked oxidoreductase"/>
    <property type="match status" value="1"/>
</dbReference>
<dbReference type="EMBL" id="PNRG01000033">
    <property type="protein sequence ID" value="PMR78397.1"/>
    <property type="molecule type" value="Genomic_DNA"/>
</dbReference>
<name>A0A2N7UD99_9GAMM</name>
<dbReference type="RefSeq" id="WP_102589459.1">
    <property type="nucleotide sequence ID" value="NZ_BNAE01000001.1"/>
</dbReference>
<evidence type="ECO:0000256" key="3">
    <source>
        <dbReference type="PIRSR" id="PIRSR000097-3"/>
    </source>
</evidence>